<reference evidence="1 2" key="1">
    <citation type="submission" date="2024-11" db="EMBL/GenBank/DDBJ databases">
        <title>Chromosome-level genome assembly of Eucalyptus globulus Labill. provides insights into its genome evolution.</title>
        <authorList>
            <person name="Li X."/>
        </authorList>
    </citation>
    <scope>NUCLEOTIDE SEQUENCE [LARGE SCALE GENOMIC DNA]</scope>
    <source>
        <strain evidence="1">CL2024</strain>
        <tissue evidence="1">Fresh tender leaves</tissue>
    </source>
</reference>
<evidence type="ECO:0000313" key="1">
    <source>
        <dbReference type="EMBL" id="KAL3725473.1"/>
    </source>
</evidence>
<proteinExistence type="predicted"/>
<dbReference type="AlphaFoldDB" id="A0ABD3JEC9"/>
<dbReference type="Proteomes" id="UP001634007">
    <property type="component" value="Unassembled WGS sequence"/>
</dbReference>
<gene>
    <name evidence="1" type="ORF">ACJRO7_030492</name>
</gene>
<name>A0ABD3JEC9_EUCGL</name>
<evidence type="ECO:0000313" key="2">
    <source>
        <dbReference type="Proteomes" id="UP001634007"/>
    </source>
</evidence>
<keyword evidence="2" id="KW-1185">Reference proteome</keyword>
<organism evidence="1 2">
    <name type="scientific">Eucalyptus globulus</name>
    <name type="common">Tasmanian blue gum</name>
    <dbReference type="NCBI Taxonomy" id="34317"/>
    <lineage>
        <taxon>Eukaryota</taxon>
        <taxon>Viridiplantae</taxon>
        <taxon>Streptophyta</taxon>
        <taxon>Embryophyta</taxon>
        <taxon>Tracheophyta</taxon>
        <taxon>Spermatophyta</taxon>
        <taxon>Magnoliopsida</taxon>
        <taxon>eudicotyledons</taxon>
        <taxon>Gunneridae</taxon>
        <taxon>Pentapetalae</taxon>
        <taxon>rosids</taxon>
        <taxon>malvids</taxon>
        <taxon>Myrtales</taxon>
        <taxon>Myrtaceae</taxon>
        <taxon>Myrtoideae</taxon>
        <taxon>Eucalypteae</taxon>
        <taxon>Eucalyptus</taxon>
    </lineage>
</organism>
<accession>A0ABD3JEC9</accession>
<protein>
    <submittedName>
        <fullName evidence="1">Uncharacterized protein</fullName>
    </submittedName>
</protein>
<sequence>MSSGRLEQEVGLSRLQSSPLDLLPVASKQAGRHGGNVAKGLPHLSVASRGNGGAALAKPSLVLGPCPTGDVSAATTMVVAQVAEQKKAAPSTGHHEGDHGSCGISYVAGRATLMG</sequence>
<dbReference type="EMBL" id="JBJKBG010000008">
    <property type="protein sequence ID" value="KAL3725473.1"/>
    <property type="molecule type" value="Genomic_DNA"/>
</dbReference>
<comment type="caution">
    <text evidence="1">The sequence shown here is derived from an EMBL/GenBank/DDBJ whole genome shotgun (WGS) entry which is preliminary data.</text>
</comment>